<organism evidence="2 3">
    <name type="scientific">Demequina lutea</name>
    <dbReference type="NCBI Taxonomy" id="431489"/>
    <lineage>
        <taxon>Bacteria</taxon>
        <taxon>Bacillati</taxon>
        <taxon>Actinomycetota</taxon>
        <taxon>Actinomycetes</taxon>
        <taxon>Micrococcales</taxon>
        <taxon>Demequinaceae</taxon>
        <taxon>Demequina</taxon>
    </lineage>
</organism>
<evidence type="ECO:0000313" key="2">
    <source>
        <dbReference type="EMBL" id="NYI40297.1"/>
    </source>
</evidence>
<dbReference type="Proteomes" id="UP000547973">
    <property type="component" value="Unassembled WGS sequence"/>
</dbReference>
<protein>
    <submittedName>
        <fullName evidence="2">Uncharacterized protein</fullName>
    </submittedName>
</protein>
<reference evidence="2 3" key="1">
    <citation type="submission" date="2020-07" db="EMBL/GenBank/DDBJ databases">
        <title>Sequencing the genomes of 1000 actinobacteria strains.</title>
        <authorList>
            <person name="Klenk H.-P."/>
        </authorList>
    </citation>
    <scope>NUCLEOTIDE SEQUENCE [LARGE SCALE GENOMIC DNA]</scope>
    <source>
        <strain evidence="2 3">DSM 19970</strain>
    </source>
</reference>
<dbReference type="EMBL" id="JACBZO010000001">
    <property type="protein sequence ID" value="NYI40297.1"/>
    <property type="molecule type" value="Genomic_DNA"/>
</dbReference>
<proteinExistence type="predicted"/>
<sequence>MDLHDEFDNFARARASESGARLRGADARARLDARVTRGRRVQNAKVGVGTVAAVGVLAAGVVMVPRLGGGLSMPGSTSVLTSATGTSAIPTDSGTSTATPLPRDDPSRPGMDVKPPALGTDGYLAAANTQWDAPGPLSCKSLAASEPETGVGYDMQRQRVPLPSWLETGRLYGWGAGIPAGGSPIPLAASDQANFSSVQALVADFSAGPAELALTGADGSVWGFTLEWFERSDLAHDAQGVFVTVTPDKGCSAGKLPYGGYDARLSYTAADGSTQVVTLDPITVVLGVPSLPEVDAAGR</sequence>
<dbReference type="OrthoDB" id="5150157at2"/>
<evidence type="ECO:0000313" key="3">
    <source>
        <dbReference type="Proteomes" id="UP000547973"/>
    </source>
</evidence>
<dbReference type="AlphaFoldDB" id="A0A7Y9Z7K5"/>
<comment type="caution">
    <text evidence="2">The sequence shown here is derived from an EMBL/GenBank/DDBJ whole genome shotgun (WGS) entry which is preliminary data.</text>
</comment>
<feature type="region of interest" description="Disordered" evidence="1">
    <location>
        <begin position="82"/>
        <end position="110"/>
    </location>
</feature>
<accession>A0A7Y9Z7K5</accession>
<name>A0A7Y9Z7K5_9MICO</name>
<gene>
    <name evidence="2" type="ORF">BKA03_000416</name>
</gene>
<evidence type="ECO:0000256" key="1">
    <source>
        <dbReference type="SAM" id="MobiDB-lite"/>
    </source>
</evidence>
<feature type="compositionally biased region" description="Polar residues" evidence="1">
    <location>
        <begin position="82"/>
        <end position="99"/>
    </location>
</feature>
<keyword evidence="3" id="KW-1185">Reference proteome</keyword>
<dbReference type="RefSeq" id="WP_062074724.1">
    <property type="nucleotide sequence ID" value="NZ_BBRC01000004.1"/>
</dbReference>